<dbReference type="SMART" id="SM00267">
    <property type="entry name" value="GGDEF"/>
    <property type="match status" value="1"/>
</dbReference>
<name>A0A1C2DG86_9HYPH</name>
<dbReference type="EMBL" id="MDEO01000036">
    <property type="protein sequence ID" value="OCX13656.1"/>
    <property type="molecule type" value="Genomic_DNA"/>
</dbReference>
<dbReference type="RefSeq" id="WP_024922638.1">
    <property type="nucleotide sequence ID" value="NZ_MDEO01000036.1"/>
</dbReference>
<dbReference type="SUPFAM" id="SSF55073">
    <property type="entry name" value="Nucleotide cyclase"/>
    <property type="match status" value="1"/>
</dbReference>
<dbReference type="CDD" id="cd01949">
    <property type="entry name" value="GGDEF"/>
    <property type="match status" value="1"/>
</dbReference>
<reference evidence="3 4" key="1">
    <citation type="submission" date="2016-08" db="EMBL/GenBank/DDBJ databases">
        <title>Whole genome sequence of Mesorhizobium sp. strain UASWS1009 isolated from industrial sewage.</title>
        <authorList>
            <person name="Crovadore J."/>
            <person name="Calmin G."/>
            <person name="Chablais R."/>
            <person name="Cochard B."/>
            <person name="Lefort F."/>
        </authorList>
    </citation>
    <scope>NUCLEOTIDE SEQUENCE [LARGE SCALE GENOMIC DNA]</scope>
    <source>
        <strain evidence="3 4">UASWS1009</strain>
    </source>
</reference>
<feature type="domain" description="GGDEF" evidence="2">
    <location>
        <begin position="138"/>
        <end position="271"/>
    </location>
</feature>
<feature type="transmembrane region" description="Helical" evidence="1">
    <location>
        <begin position="21"/>
        <end position="48"/>
    </location>
</feature>
<dbReference type="PROSITE" id="PS50887">
    <property type="entry name" value="GGDEF"/>
    <property type="match status" value="1"/>
</dbReference>
<gene>
    <name evidence="3" type="ORF">QV13_29855</name>
</gene>
<evidence type="ECO:0000313" key="3">
    <source>
        <dbReference type="EMBL" id="OCX13656.1"/>
    </source>
</evidence>
<evidence type="ECO:0000259" key="2">
    <source>
        <dbReference type="PROSITE" id="PS50887"/>
    </source>
</evidence>
<dbReference type="Gene3D" id="3.30.70.270">
    <property type="match status" value="1"/>
</dbReference>
<dbReference type="InterPro" id="IPR043128">
    <property type="entry name" value="Rev_trsase/Diguanyl_cyclase"/>
</dbReference>
<dbReference type="InterPro" id="IPR029787">
    <property type="entry name" value="Nucleotide_cyclase"/>
</dbReference>
<feature type="transmembrane region" description="Helical" evidence="1">
    <location>
        <begin position="68"/>
        <end position="87"/>
    </location>
</feature>
<dbReference type="PANTHER" id="PTHR44757">
    <property type="entry name" value="DIGUANYLATE CYCLASE DGCP"/>
    <property type="match status" value="1"/>
</dbReference>
<keyword evidence="1" id="KW-1133">Transmembrane helix</keyword>
<keyword evidence="1" id="KW-0472">Membrane</keyword>
<accession>A0A1C2DG86</accession>
<dbReference type="InterPro" id="IPR000160">
    <property type="entry name" value="GGDEF_dom"/>
</dbReference>
<dbReference type="AlphaFoldDB" id="A0A1C2DG86"/>
<keyword evidence="1" id="KW-0812">Transmembrane</keyword>
<comment type="caution">
    <text evidence="3">The sequence shown here is derived from an EMBL/GenBank/DDBJ whole genome shotgun (WGS) entry which is preliminary data.</text>
</comment>
<protein>
    <recommendedName>
        <fullName evidence="2">GGDEF domain-containing protein</fullName>
    </recommendedName>
</protein>
<dbReference type="STRING" id="1566387.QV13_29855"/>
<organism evidence="3 4">
    <name type="scientific">Mesorhizobium hungaricum</name>
    <dbReference type="NCBI Taxonomy" id="1566387"/>
    <lineage>
        <taxon>Bacteria</taxon>
        <taxon>Pseudomonadati</taxon>
        <taxon>Pseudomonadota</taxon>
        <taxon>Alphaproteobacteria</taxon>
        <taxon>Hyphomicrobiales</taxon>
        <taxon>Phyllobacteriaceae</taxon>
        <taxon>Mesorhizobium</taxon>
    </lineage>
</organism>
<keyword evidence="4" id="KW-1185">Reference proteome</keyword>
<evidence type="ECO:0000256" key="1">
    <source>
        <dbReference type="SAM" id="Phobius"/>
    </source>
</evidence>
<proteinExistence type="predicted"/>
<evidence type="ECO:0000313" key="4">
    <source>
        <dbReference type="Proteomes" id="UP000094412"/>
    </source>
</evidence>
<dbReference type="InterPro" id="IPR052155">
    <property type="entry name" value="Biofilm_reg_signaling"/>
</dbReference>
<dbReference type="NCBIfam" id="TIGR00254">
    <property type="entry name" value="GGDEF"/>
    <property type="match status" value="1"/>
</dbReference>
<dbReference type="Pfam" id="PF00990">
    <property type="entry name" value="GGDEF"/>
    <property type="match status" value="1"/>
</dbReference>
<dbReference type="PANTHER" id="PTHR44757:SF2">
    <property type="entry name" value="BIOFILM ARCHITECTURE MAINTENANCE PROTEIN MBAA"/>
    <property type="match status" value="1"/>
</dbReference>
<dbReference type="Proteomes" id="UP000094412">
    <property type="component" value="Unassembled WGS sequence"/>
</dbReference>
<sequence>MSNNDLQRRNISRAASNDERWPNWHMLAFAGCWVFAVSGFFAIAVSVNLFERINQFTRTYEKWQLDELFSLLLCAGVVSLFFLAIRTRQLAREITRREVAEKLAHDSARHDPLTGLANSRRFREALTLAIESARQNEGSCAVLFIDLDRFKPVNDTHGHAVGDEVLMDVARQIAQAAPAGATAARLGGDEFGVIVLAVPGRESVLFLSQRLSRDIGKARAVGEVQVEVGATVGIAIFPDDGHDADSLINAADQAMYAAKPSRRGPIGRGDMQSGAFGN</sequence>